<evidence type="ECO:0000256" key="6">
    <source>
        <dbReference type="ARBA" id="ARBA00035502"/>
    </source>
</evidence>
<evidence type="ECO:0000313" key="8">
    <source>
        <dbReference type="Proteomes" id="UP001238163"/>
    </source>
</evidence>
<dbReference type="InterPro" id="IPR043141">
    <property type="entry name" value="Ribosomal_uL10-like_sf"/>
</dbReference>
<evidence type="ECO:0000256" key="5">
    <source>
        <dbReference type="ARBA" id="ARBA00035202"/>
    </source>
</evidence>
<gene>
    <name evidence="7" type="ORF">J3R75_000933</name>
</gene>
<comment type="function">
    <text evidence="1">Forms part of the ribosomal stalk, playing a central role in the interaction of the ribosome with GTP-bound translation factors.</text>
</comment>
<dbReference type="Gene3D" id="6.10.250.290">
    <property type="match status" value="1"/>
</dbReference>
<keyword evidence="3 7" id="KW-0689">Ribosomal protein</keyword>
<accession>A0AAE3VE98</accession>
<dbReference type="RefSeq" id="WP_307260162.1">
    <property type="nucleotide sequence ID" value="NZ_JAUSVL010000001.1"/>
</dbReference>
<evidence type="ECO:0000256" key="3">
    <source>
        <dbReference type="ARBA" id="ARBA00022980"/>
    </source>
</evidence>
<dbReference type="InterPro" id="IPR001790">
    <property type="entry name" value="Ribosomal_uL10"/>
</dbReference>
<sequence>MRAEKTQMVQNLKKLLSERPVVLISYKGLKANVFNEFRGKLATLNAECHVIPNTLLRIASQELGMDGLAAADVSGDTALVSGACDPVAMVKMVLEFAKGKDQVSVKFSYIENALLNEKDTQALADLPPREVLLAQLLGLLQAPGSQLVRVLNAKVASVVYVLDAFCKKNEQVA</sequence>
<dbReference type="Gene3D" id="3.30.70.1730">
    <property type="match status" value="1"/>
</dbReference>
<dbReference type="AlphaFoldDB" id="A0AAE3VE98"/>
<evidence type="ECO:0000256" key="2">
    <source>
        <dbReference type="ARBA" id="ARBA00008889"/>
    </source>
</evidence>
<dbReference type="GO" id="GO:1990904">
    <property type="term" value="C:ribonucleoprotein complex"/>
    <property type="evidence" value="ECO:0007669"/>
    <property type="project" value="UniProtKB-KW"/>
</dbReference>
<dbReference type="SUPFAM" id="SSF160369">
    <property type="entry name" value="Ribosomal protein L10-like"/>
    <property type="match status" value="1"/>
</dbReference>
<dbReference type="InterPro" id="IPR047865">
    <property type="entry name" value="Ribosomal_uL10_bac_type"/>
</dbReference>
<dbReference type="NCBIfam" id="NF000955">
    <property type="entry name" value="PRK00099.1-1"/>
    <property type="match status" value="1"/>
</dbReference>
<proteinExistence type="inferred from homology"/>
<organism evidence="7 8">
    <name type="scientific">Oligosphaera ethanolica</name>
    <dbReference type="NCBI Taxonomy" id="760260"/>
    <lineage>
        <taxon>Bacteria</taxon>
        <taxon>Pseudomonadati</taxon>
        <taxon>Lentisphaerota</taxon>
        <taxon>Oligosphaeria</taxon>
        <taxon>Oligosphaerales</taxon>
        <taxon>Oligosphaeraceae</taxon>
        <taxon>Oligosphaera</taxon>
    </lineage>
</organism>
<dbReference type="Pfam" id="PF00466">
    <property type="entry name" value="Ribosomal_L10"/>
    <property type="match status" value="1"/>
</dbReference>
<keyword evidence="4" id="KW-0687">Ribonucleoprotein</keyword>
<dbReference type="CDD" id="cd05797">
    <property type="entry name" value="Ribosomal_L10"/>
    <property type="match status" value="1"/>
</dbReference>
<reference evidence="7" key="1">
    <citation type="submission" date="2023-07" db="EMBL/GenBank/DDBJ databases">
        <title>Genomic Encyclopedia of Type Strains, Phase IV (KMG-IV): sequencing the most valuable type-strain genomes for metagenomic binning, comparative biology and taxonomic classification.</title>
        <authorList>
            <person name="Goeker M."/>
        </authorList>
    </citation>
    <scope>NUCLEOTIDE SEQUENCE</scope>
    <source>
        <strain evidence="7">DSM 24202</strain>
    </source>
</reference>
<dbReference type="Proteomes" id="UP001238163">
    <property type="component" value="Unassembled WGS sequence"/>
</dbReference>
<evidence type="ECO:0000313" key="7">
    <source>
        <dbReference type="EMBL" id="MDQ0288826.1"/>
    </source>
</evidence>
<dbReference type="GO" id="GO:0005840">
    <property type="term" value="C:ribosome"/>
    <property type="evidence" value="ECO:0007669"/>
    <property type="project" value="UniProtKB-KW"/>
</dbReference>
<name>A0AAE3VE98_9BACT</name>
<protein>
    <recommendedName>
        <fullName evidence="5">Large ribosomal subunit protein uL10</fullName>
    </recommendedName>
    <alternativeName>
        <fullName evidence="6">50S ribosomal protein L10</fullName>
    </alternativeName>
</protein>
<evidence type="ECO:0000256" key="1">
    <source>
        <dbReference type="ARBA" id="ARBA00002633"/>
    </source>
</evidence>
<comment type="caution">
    <text evidence="7">The sequence shown here is derived from an EMBL/GenBank/DDBJ whole genome shotgun (WGS) entry which is preliminary data.</text>
</comment>
<keyword evidence="8" id="KW-1185">Reference proteome</keyword>
<dbReference type="PANTHER" id="PTHR11560">
    <property type="entry name" value="39S RIBOSOMAL PROTEIN L10, MITOCHONDRIAL"/>
    <property type="match status" value="1"/>
</dbReference>
<dbReference type="EMBL" id="JAUSVL010000001">
    <property type="protein sequence ID" value="MDQ0288826.1"/>
    <property type="molecule type" value="Genomic_DNA"/>
</dbReference>
<evidence type="ECO:0000256" key="4">
    <source>
        <dbReference type="ARBA" id="ARBA00023274"/>
    </source>
</evidence>
<comment type="similarity">
    <text evidence="2">Belongs to the universal ribosomal protein uL10 family.</text>
</comment>